<reference evidence="1 2" key="1">
    <citation type="submission" date="2018-05" db="EMBL/GenBank/DDBJ databases">
        <title>Genomic Encyclopedia of Archaeal and Bacterial Type Strains, Phase II (KMG-II): from individual species to whole genera.</title>
        <authorList>
            <person name="Goeker M."/>
        </authorList>
    </citation>
    <scope>NUCLEOTIDE SEQUENCE [LARGE SCALE GENOMIC DNA]</scope>
    <source>
        <strain evidence="1 2">DSM 23514</strain>
    </source>
</reference>
<name>A0A316E5J9_9FLAO</name>
<organism evidence="1 2">
    <name type="scientific">Maribacter polysiphoniae</name>
    <dbReference type="NCBI Taxonomy" id="429344"/>
    <lineage>
        <taxon>Bacteria</taxon>
        <taxon>Pseudomonadati</taxon>
        <taxon>Bacteroidota</taxon>
        <taxon>Flavobacteriia</taxon>
        <taxon>Flavobacteriales</taxon>
        <taxon>Flavobacteriaceae</taxon>
        <taxon>Maribacter</taxon>
    </lineage>
</organism>
<protein>
    <submittedName>
        <fullName evidence="1">Uncharacterized protein</fullName>
    </submittedName>
</protein>
<gene>
    <name evidence="1" type="ORF">LX92_00721</name>
</gene>
<dbReference type="AlphaFoldDB" id="A0A316E5J9"/>
<feature type="non-terminal residue" evidence="1">
    <location>
        <position position="55"/>
    </location>
</feature>
<sequence>MLVLYKKSVREIERFFVVPRLCEVCDFVPDPSGEPGANYFFRIRSSNISGFSMTF</sequence>
<evidence type="ECO:0000313" key="2">
    <source>
        <dbReference type="Proteomes" id="UP000245667"/>
    </source>
</evidence>
<evidence type="ECO:0000313" key="1">
    <source>
        <dbReference type="EMBL" id="PWK25977.1"/>
    </source>
</evidence>
<proteinExistence type="predicted"/>
<accession>A0A316E5J9</accession>
<dbReference type="Proteomes" id="UP000245667">
    <property type="component" value="Unassembled WGS sequence"/>
</dbReference>
<dbReference type="EMBL" id="QGGQ01000001">
    <property type="protein sequence ID" value="PWK25977.1"/>
    <property type="molecule type" value="Genomic_DNA"/>
</dbReference>
<comment type="caution">
    <text evidence="1">The sequence shown here is derived from an EMBL/GenBank/DDBJ whole genome shotgun (WGS) entry which is preliminary data.</text>
</comment>